<name>A8PBE4_COPC7</name>
<protein>
    <recommendedName>
        <fullName evidence="2">F-box domain-containing protein</fullName>
    </recommendedName>
</protein>
<keyword evidence="4" id="KW-1185">Reference proteome</keyword>
<dbReference type="RefSeq" id="XP_001840163.1">
    <property type="nucleotide sequence ID" value="XM_001840111.1"/>
</dbReference>
<dbReference type="Pfam" id="PF12937">
    <property type="entry name" value="F-box-like"/>
    <property type="match status" value="1"/>
</dbReference>
<proteinExistence type="predicted"/>
<gene>
    <name evidence="3" type="ORF">CC1G_02626</name>
</gene>
<evidence type="ECO:0000259" key="2">
    <source>
        <dbReference type="Pfam" id="PF12937"/>
    </source>
</evidence>
<evidence type="ECO:0000313" key="3">
    <source>
        <dbReference type="EMBL" id="EAU81610.1"/>
    </source>
</evidence>
<evidence type="ECO:0000313" key="4">
    <source>
        <dbReference type="Proteomes" id="UP000001861"/>
    </source>
</evidence>
<dbReference type="InterPro" id="IPR032675">
    <property type="entry name" value="LRR_dom_sf"/>
</dbReference>
<dbReference type="InParanoid" id="A8PBE4"/>
<comment type="caution">
    <text evidence="3">The sequence shown here is derived from an EMBL/GenBank/DDBJ whole genome shotgun (WGS) entry which is preliminary data.</text>
</comment>
<feature type="coiled-coil region" evidence="1">
    <location>
        <begin position="42"/>
        <end position="69"/>
    </location>
</feature>
<organism evidence="3 4">
    <name type="scientific">Coprinopsis cinerea (strain Okayama-7 / 130 / ATCC MYA-4618 / FGSC 9003)</name>
    <name type="common">Inky cap fungus</name>
    <name type="synonym">Hormographiella aspergillata</name>
    <dbReference type="NCBI Taxonomy" id="240176"/>
    <lineage>
        <taxon>Eukaryota</taxon>
        <taxon>Fungi</taxon>
        <taxon>Dikarya</taxon>
        <taxon>Basidiomycota</taxon>
        <taxon>Agaricomycotina</taxon>
        <taxon>Agaricomycetes</taxon>
        <taxon>Agaricomycetidae</taxon>
        <taxon>Agaricales</taxon>
        <taxon>Agaricineae</taxon>
        <taxon>Psathyrellaceae</taxon>
        <taxon>Coprinopsis</taxon>
    </lineage>
</organism>
<reference evidence="3 4" key="1">
    <citation type="journal article" date="2010" name="Proc. Natl. Acad. Sci. U.S.A.">
        <title>Insights into evolution of multicellular fungi from the assembled chromosomes of the mushroom Coprinopsis cinerea (Coprinus cinereus).</title>
        <authorList>
            <person name="Stajich J.E."/>
            <person name="Wilke S.K."/>
            <person name="Ahren D."/>
            <person name="Au C.H."/>
            <person name="Birren B.W."/>
            <person name="Borodovsky M."/>
            <person name="Burns C."/>
            <person name="Canback B."/>
            <person name="Casselton L.A."/>
            <person name="Cheng C.K."/>
            <person name="Deng J."/>
            <person name="Dietrich F.S."/>
            <person name="Fargo D.C."/>
            <person name="Farman M.L."/>
            <person name="Gathman A.C."/>
            <person name="Goldberg J."/>
            <person name="Guigo R."/>
            <person name="Hoegger P.J."/>
            <person name="Hooker J.B."/>
            <person name="Huggins A."/>
            <person name="James T.Y."/>
            <person name="Kamada T."/>
            <person name="Kilaru S."/>
            <person name="Kodira C."/>
            <person name="Kues U."/>
            <person name="Kupfer D."/>
            <person name="Kwan H.S."/>
            <person name="Lomsadze A."/>
            <person name="Li W."/>
            <person name="Lilly W.W."/>
            <person name="Ma L.J."/>
            <person name="Mackey A.J."/>
            <person name="Manning G."/>
            <person name="Martin F."/>
            <person name="Muraguchi H."/>
            <person name="Natvig D.O."/>
            <person name="Palmerini H."/>
            <person name="Ramesh M.A."/>
            <person name="Rehmeyer C.J."/>
            <person name="Roe B.A."/>
            <person name="Shenoy N."/>
            <person name="Stanke M."/>
            <person name="Ter-Hovhannisyan V."/>
            <person name="Tunlid A."/>
            <person name="Velagapudi R."/>
            <person name="Vision T.J."/>
            <person name="Zeng Q."/>
            <person name="Zolan M.E."/>
            <person name="Pukkila P.J."/>
        </authorList>
    </citation>
    <scope>NUCLEOTIDE SEQUENCE [LARGE SCALE GENOMIC DNA]</scope>
    <source>
        <strain evidence="4">Okayama-7 / 130 / ATCC MYA-4618 / FGSC 9003</strain>
    </source>
</reference>
<sequence>MDLLPLKEFLDTNYSPTDWERTQIQEYLEISAQQQSILNADVEAALQALEAAKQRRDDLSSRIEKYRYLLSPIRRLPPDVLITIFRHCLPEDHNGIMSLSEAPLVLPLVCRQWREVALNDPFLWSTLHIPIPDFPRLQTRRGAPSCAITDALKQIWAKRMEERNRAVEGWLSRAKSLKLSISISVDRLESGYFYEACSQEPVKAQVSLLQRYSPQWKNLQISAPTNLLALFMDTPAMQTRGLRSLELDFCRSKPRSKITSFTPGSLITSKALTSIRIASVWVPPRTFLQIPISWSNITELSFLSSRNEMCSEASLDTRSALKLLSRCPNLRTCVMTISGTSRTASQPEPSGPIHVTLPRLESLVWIQKRGAPFPPLSDLDLDLPALHTLSVFNAYDVRAIGRSPVPGLVKRYSQTIKTLSFQHRYISTTELREVLKLAKNVKTLDIGPSPPHFGSRMVCADGYWDSSDDHYEEDSDSALRPQTAHFDASVLAAMAATSSDRLCPNLSTLCVRLGSRKEFNQDDLVAFIRSRRLRGGMGEGGPRLTCVKVLFPAIRNLNSESSRQDVQGSLLDTLREGPDVDLGGLRVEVQWARRDDNLKYAEIEKRTWDPCMGL</sequence>
<dbReference type="SUPFAM" id="SSF81383">
    <property type="entry name" value="F-box domain"/>
    <property type="match status" value="1"/>
</dbReference>
<dbReference type="KEGG" id="cci:CC1G_02626"/>
<dbReference type="AlphaFoldDB" id="A8PBE4"/>
<dbReference type="InterPro" id="IPR036047">
    <property type="entry name" value="F-box-like_dom_sf"/>
</dbReference>
<dbReference type="Gene3D" id="1.20.1280.50">
    <property type="match status" value="1"/>
</dbReference>
<dbReference type="PANTHER" id="PTHR38926">
    <property type="entry name" value="F-BOX DOMAIN CONTAINING PROTEIN, EXPRESSED"/>
    <property type="match status" value="1"/>
</dbReference>
<dbReference type="EMBL" id="AACS02000004">
    <property type="protein sequence ID" value="EAU81610.1"/>
    <property type="molecule type" value="Genomic_DNA"/>
</dbReference>
<evidence type="ECO:0000256" key="1">
    <source>
        <dbReference type="SAM" id="Coils"/>
    </source>
</evidence>
<feature type="domain" description="F-box" evidence="2">
    <location>
        <begin position="73"/>
        <end position="129"/>
    </location>
</feature>
<dbReference type="OrthoDB" id="3221235at2759"/>
<dbReference type="GeneID" id="6016795"/>
<dbReference type="Proteomes" id="UP000001861">
    <property type="component" value="Unassembled WGS sequence"/>
</dbReference>
<dbReference type="Gene3D" id="3.80.10.10">
    <property type="entry name" value="Ribonuclease Inhibitor"/>
    <property type="match status" value="1"/>
</dbReference>
<dbReference type="VEuPathDB" id="FungiDB:CC1G_02626"/>
<dbReference type="InterPro" id="IPR001810">
    <property type="entry name" value="F-box_dom"/>
</dbReference>
<dbReference type="eggNOG" id="ENOG502SWKJ">
    <property type="taxonomic scope" value="Eukaryota"/>
</dbReference>
<keyword evidence="1" id="KW-0175">Coiled coil</keyword>
<accession>A8PBE4</accession>
<dbReference type="PANTHER" id="PTHR38926:SF5">
    <property type="entry name" value="F-BOX AND LEUCINE-RICH REPEAT PROTEIN 6"/>
    <property type="match status" value="1"/>
</dbReference>